<organism evidence="2 3">
    <name type="scientific">Pontibacter aydingkolensis</name>
    <dbReference type="NCBI Taxonomy" id="1911536"/>
    <lineage>
        <taxon>Bacteria</taxon>
        <taxon>Pseudomonadati</taxon>
        <taxon>Bacteroidota</taxon>
        <taxon>Cytophagia</taxon>
        <taxon>Cytophagales</taxon>
        <taxon>Hymenobacteraceae</taxon>
        <taxon>Pontibacter</taxon>
    </lineage>
</organism>
<dbReference type="RefSeq" id="WP_219879081.1">
    <property type="nucleotide sequence ID" value="NZ_JAHYXK010000029.1"/>
</dbReference>
<dbReference type="SMART" id="SM01321">
    <property type="entry name" value="Y1_Tnp"/>
    <property type="match status" value="1"/>
</dbReference>
<dbReference type="InterPro" id="IPR036515">
    <property type="entry name" value="Transposase_17_sf"/>
</dbReference>
<sequence length="190" mass="22462">MDKYKRTFRIPPARLDNWDYGSHGLYFITICTKEKEHYFGEVVYSAENTEQFETPLETQSIASLRLTEIGAVAANYWEQIPLYHPFVKLDGFIVMPNHIHGIIFINKPDREEWQPNKFGPQSGNLASIIRGYKTGVKKYATISGIEFFWQSRYFDRIIRSEKELQNIRNYIFNNPDKWEVEKNNPENLLM</sequence>
<dbReference type="PANTHER" id="PTHR36966">
    <property type="entry name" value="REP-ASSOCIATED TYROSINE TRANSPOSASE"/>
    <property type="match status" value="1"/>
</dbReference>
<dbReference type="PANTHER" id="PTHR36966:SF1">
    <property type="entry name" value="REP-ASSOCIATED TYROSINE TRANSPOSASE"/>
    <property type="match status" value="1"/>
</dbReference>
<reference evidence="2 3" key="1">
    <citation type="journal article" date="2016" name="Int. J. Syst. Evol. Microbiol.">
        <title>Pontibacter aydingkolensis sp. nov., isolated from soil of a salt lake.</title>
        <authorList>
            <person name="Osman G."/>
            <person name="Zhang T."/>
            <person name="Lou K."/>
            <person name="Gao Y."/>
            <person name="Chang W."/>
            <person name="Lin Q."/>
            <person name="Yang H.M."/>
            <person name="Huo X.D."/>
            <person name="Wang N."/>
        </authorList>
    </citation>
    <scope>NUCLEOTIDE SEQUENCE [LARGE SCALE GENOMIC DNA]</scope>
    <source>
        <strain evidence="2 3">KACC 19255</strain>
    </source>
</reference>
<dbReference type="Gene3D" id="3.30.70.1290">
    <property type="entry name" value="Transposase IS200-like"/>
    <property type="match status" value="1"/>
</dbReference>
<feature type="domain" description="Transposase IS200-like" evidence="1">
    <location>
        <begin position="21"/>
        <end position="174"/>
    </location>
</feature>
<comment type="caution">
    <text evidence="2">The sequence shown here is derived from an EMBL/GenBank/DDBJ whole genome shotgun (WGS) entry which is preliminary data.</text>
</comment>
<evidence type="ECO:0000259" key="1">
    <source>
        <dbReference type="SMART" id="SM01321"/>
    </source>
</evidence>
<accession>A0ABS7CZC9</accession>
<keyword evidence="3" id="KW-1185">Reference proteome</keyword>
<dbReference type="SUPFAM" id="SSF143422">
    <property type="entry name" value="Transposase IS200-like"/>
    <property type="match status" value="1"/>
</dbReference>
<dbReference type="InterPro" id="IPR052715">
    <property type="entry name" value="RAYT_transposase"/>
</dbReference>
<dbReference type="EMBL" id="JAHYXK010000029">
    <property type="protein sequence ID" value="MBW7469209.1"/>
    <property type="molecule type" value="Genomic_DNA"/>
</dbReference>
<evidence type="ECO:0000313" key="3">
    <source>
        <dbReference type="Proteomes" id="UP000813018"/>
    </source>
</evidence>
<evidence type="ECO:0000313" key="2">
    <source>
        <dbReference type="EMBL" id="MBW7469209.1"/>
    </source>
</evidence>
<dbReference type="Proteomes" id="UP000813018">
    <property type="component" value="Unassembled WGS sequence"/>
</dbReference>
<name>A0ABS7CZC9_9BACT</name>
<protein>
    <recommendedName>
        <fullName evidence="1">Transposase IS200-like domain-containing protein</fullName>
    </recommendedName>
</protein>
<gene>
    <name evidence="2" type="ORF">K0O23_19205</name>
</gene>
<dbReference type="InterPro" id="IPR002686">
    <property type="entry name" value="Transposase_17"/>
</dbReference>
<proteinExistence type="predicted"/>